<dbReference type="GO" id="GO:0016787">
    <property type="term" value="F:hydrolase activity"/>
    <property type="evidence" value="ECO:0007669"/>
    <property type="project" value="UniProtKB-KW"/>
</dbReference>
<protein>
    <recommendedName>
        <fullName evidence="9">FG-GAP repeat protein</fullName>
    </recommendedName>
</protein>
<dbReference type="InterPro" id="IPR000413">
    <property type="entry name" value="Integrin_alpha"/>
</dbReference>
<evidence type="ECO:0000256" key="4">
    <source>
        <dbReference type="ARBA" id="ARBA00023180"/>
    </source>
</evidence>
<keyword evidence="8" id="KW-1185">Reference proteome</keyword>
<evidence type="ECO:0000313" key="7">
    <source>
        <dbReference type="EMBL" id="MBG6086353.1"/>
    </source>
</evidence>
<keyword evidence="1 6" id="KW-0732">Signal</keyword>
<dbReference type="PROSITE" id="PS51470">
    <property type="entry name" value="FG_GAP"/>
    <property type="match status" value="1"/>
</dbReference>
<evidence type="ECO:0000256" key="5">
    <source>
        <dbReference type="SAM" id="MobiDB-lite"/>
    </source>
</evidence>
<dbReference type="PANTHER" id="PTHR23221">
    <property type="entry name" value="GLYCOSYLPHOSPHATIDYLINOSITOL PHOSPHOLIPASE D"/>
    <property type="match status" value="1"/>
</dbReference>
<dbReference type="GO" id="GO:0008305">
    <property type="term" value="C:integrin complex"/>
    <property type="evidence" value="ECO:0007669"/>
    <property type="project" value="InterPro"/>
</dbReference>
<evidence type="ECO:0000256" key="3">
    <source>
        <dbReference type="ARBA" id="ARBA00022801"/>
    </source>
</evidence>
<keyword evidence="2" id="KW-0677">Repeat</keyword>
<evidence type="ECO:0000256" key="1">
    <source>
        <dbReference type="ARBA" id="ARBA00022729"/>
    </source>
</evidence>
<evidence type="ECO:0000256" key="6">
    <source>
        <dbReference type="SAM" id="SignalP"/>
    </source>
</evidence>
<evidence type="ECO:0008006" key="9">
    <source>
        <dbReference type="Google" id="ProtNLM"/>
    </source>
</evidence>
<organism evidence="7 8">
    <name type="scientific">Actinomadura viridis</name>
    <dbReference type="NCBI Taxonomy" id="58110"/>
    <lineage>
        <taxon>Bacteria</taxon>
        <taxon>Bacillati</taxon>
        <taxon>Actinomycetota</taxon>
        <taxon>Actinomycetes</taxon>
        <taxon>Streptosporangiales</taxon>
        <taxon>Thermomonosporaceae</taxon>
        <taxon>Actinomadura</taxon>
    </lineage>
</organism>
<dbReference type="GO" id="GO:0007155">
    <property type="term" value="P:cell adhesion"/>
    <property type="evidence" value="ECO:0007669"/>
    <property type="project" value="InterPro"/>
</dbReference>
<dbReference type="InterPro" id="IPR028994">
    <property type="entry name" value="Integrin_alpha_N"/>
</dbReference>
<dbReference type="PRINTS" id="PR01185">
    <property type="entry name" value="INTEGRINA"/>
</dbReference>
<comment type="caution">
    <text evidence="7">The sequence shown here is derived from an EMBL/GenBank/DDBJ whole genome shotgun (WGS) entry which is preliminary data.</text>
</comment>
<evidence type="ECO:0000256" key="2">
    <source>
        <dbReference type="ARBA" id="ARBA00022737"/>
    </source>
</evidence>
<dbReference type="AlphaFoldDB" id="A0A931DD25"/>
<proteinExistence type="predicted"/>
<feature type="region of interest" description="Disordered" evidence="5">
    <location>
        <begin position="29"/>
        <end position="60"/>
    </location>
</feature>
<feature type="signal peptide" evidence="6">
    <location>
        <begin position="1"/>
        <end position="26"/>
    </location>
</feature>
<dbReference type="PANTHER" id="PTHR23221:SF7">
    <property type="entry name" value="PHOSPHATIDYLINOSITOL-GLYCAN-SPECIFIC PHOSPHOLIPASE D"/>
    <property type="match status" value="1"/>
</dbReference>
<keyword evidence="4" id="KW-0325">Glycoprotein</keyword>
<dbReference type="SMART" id="SM00191">
    <property type="entry name" value="Int_alpha"/>
    <property type="match status" value="5"/>
</dbReference>
<dbReference type="RefSeq" id="WP_197009368.1">
    <property type="nucleotide sequence ID" value="NZ_BAABES010000013.1"/>
</dbReference>
<dbReference type="InterPro" id="IPR013519">
    <property type="entry name" value="Int_alpha_beta-p"/>
</dbReference>
<keyword evidence="3" id="KW-0378">Hydrolase</keyword>
<dbReference type="InterPro" id="IPR013517">
    <property type="entry name" value="FG-GAP"/>
</dbReference>
<reference evidence="7" key="1">
    <citation type="submission" date="2020-11" db="EMBL/GenBank/DDBJ databases">
        <title>Sequencing the genomes of 1000 actinobacteria strains.</title>
        <authorList>
            <person name="Klenk H.-P."/>
        </authorList>
    </citation>
    <scope>NUCLEOTIDE SEQUENCE</scope>
    <source>
        <strain evidence="7">DSM 43175</strain>
    </source>
</reference>
<dbReference type="Pfam" id="PF01839">
    <property type="entry name" value="FG-GAP"/>
    <property type="match status" value="6"/>
</dbReference>
<name>A0A931DD25_9ACTN</name>
<gene>
    <name evidence="7" type="ORF">IW256_000466</name>
</gene>
<dbReference type="SUPFAM" id="SSF69318">
    <property type="entry name" value="Integrin alpha N-terminal domain"/>
    <property type="match status" value="2"/>
</dbReference>
<accession>A0A931DD25</accession>
<sequence>MRIRSITSVGALAALLAAPLAGPAHAAQRPAEVSPAATPAAPGDFNGDGQRDLVAASPHGQTAGQAEAGFVTVIYGSSTDRQVITRDSPGVAGTPKLYDRFGRATASADFDRDGYADLAIGSSGWNQGVTVLYGGPGGLTGRGITLSAPDTILGSYLAVGDFDRSGGIDLVAASTATAEGTGAAFWTFRDVREAPVTGVRTLVPTRGEDGNASWMAPAVADFDGDGYADLAMSVAGDIDGETVDARLELRRGSATGLGAPQVLMQNTGPAIAAGDINGDGRADLVAGGLKSSEQAGRTNRFYVLLGGAGGPGAPTTFTQSTSGVPGTDEPNDFFGTALAVGDVNGDGRADVAVGAPGEDIESTADAGAVTVLYGTTTGLGTQNAQIFGQNTAGVPGAEEPDDRFGTAVLLAKLNADGRADLVIGVPGEDGSEGRIHLLYGGPTGVTTQGTGSYKPADLGVGGRQAELGGQLG</sequence>
<dbReference type="Proteomes" id="UP000614047">
    <property type="component" value="Unassembled WGS sequence"/>
</dbReference>
<evidence type="ECO:0000313" key="8">
    <source>
        <dbReference type="Proteomes" id="UP000614047"/>
    </source>
</evidence>
<dbReference type="Gene3D" id="2.130.10.130">
    <property type="entry name" value="Integrin alpha, N-terminal"/>
    <property type="match status" value="3"/>
</dbReference>
<dbReference type="EMBL" id="JADOUA010000001">
    <property type="protein sequence ID" value="MBG6086353.1"/>
    <property type="molecule type" value="Genomic_DNA"/>
</dbReference>
<feature type="chain" id="PRO_5037112672" description="FG-GAP repeat protein" evidence="6">
    <location>
        <begin position="27"/>
        <end position="472"/>
    </location>
</feature>